<reference evidence="7" key="1">
    <citation type="submission" date="2021-02" db="EMBL/GenBank/DDBJ databases">
        <title>Genome sequence of Rhodospirillales sp. strain TMPK1 isolated from soil.</title>
        <authorList>
            <person name="Nakai R."/>
            <person name="Kusada H."/>
            <person name="Tamaki H."/>
        </authorList>
    </citation>
    <scope>NUCLEOTIDE SEQUENCE</scope>
    <source>
        <strain evidence="7">TMPK1</strain>
    </source>
</reference>
<dbReference type="Pfam" id="PF07676">
    <property type="entry name" value="PD40"/>
    <property type="match status" value="3"/>
</dbReference>
<dbReference type="Proteomes" id="UP000681075">
    <property type="component" value="Unassembled WGS sequence"/>
</dbReference>
<protein>
    <recommendedName>
        <fullName evidence="5">Tol-Pal system protein TolB</fullName>
    </recommendedName>
</protein>
<evidence type="ECO:0000313" key="7">
    <source>
        <dbReference type="EMBL" id="GIL40161.1"/>
    </source>
</evidence>
<keyword evidence="5" id="KW-0132">Cell division</keyword>
<dbReference type="GO" id="GO:0042597">
    <property type="term" value="C:periplasmic space"/>
    <property type="evidence" value="ECO:0007669"/>
    <property type="project" value="UniProtKB-SubCell"/>
</dbReference>
<keyword evidence="4 5" id="KW-0574">Periplasm</keyword>
<organism evidence="7 8">
    <name type="scientific">Roseiterribacter gracilis</name>
    <dbReference type="NCBI Taxonomy" id="2812848"/>
    <lineage>
        <taxon>Bacteria</taxon>
        <taxon>Pseudomonadati</taxon>
        <taxon>Pseudomonadota</taxon>
        <taxon>Alphaproteobacteria</taxon>
        <taxon>Rhodospirillales</taxon>
        <taxon>Roseiterribacteraceae</taxon>
        <taxon>Roseiterribacter</taxon>
    </lineage>
</organism>
<evidence type="ECO:0000313" key="8">
    <source>
        <dbReference type="Proteomes" id="UP000681075"/>
    </source>
</evidence>
<dbReference type="InterPro" id="IPR011042">
    <property type="entry name" value="6-blade_b-propeller_TolB-like"/>
</dbReference>
<accession>A0A8S8XE63</accession>
<dbReference type="SUPFAM" id="SSF69304">
    <property type="entry name" value="Tricorn protease N-terminal domain"/>
    <property type="match status" value="1"/>
</dbReference>
<dbReference type="HAMAP" id="MF_00671">
    <property type="entry name" value="TolB"/>
    <property type="match status" value="1"/>
</dbReference>
<dbReference type="SUPFAM" id="SSF52964">
    <property type="entry name" value="TolB, N-terminal domain"/>
    <property type="match status" value="1"/>
</dbReference>
<feature type="domain" description="TolB N-terminal" evidence="6">
    <location>
        <begin position="26"/>
        <end position="126"/>
    </location>
</feature>
<comment type="similarity">
    <text evidence="2 5">Belongs to the TolB family.</text>
</comment>
<dbReference type="PANTHER" id="PTHR36842">
    <property type="entry name" value="PROTEIN TOLB HOMOLOG"/>
    <property type="match status" value="1"/>
</dbReference>
<evidence type="ECO:0000256" key="3">
    <source>
        <dbReference type="ARBA" id="ARBA00022729"/>
    </source>
</evidence>
<evidence type="ECO:0000256" key="4">
    <source>
        <dbReference type="ARBA" id="ARBA00022764"/>
    </source>
</evidence>
<proteinExistence type="inferred from homology"/>
<dbReference type="InterPro" id="IPR011659">
    <property type="entry name" value="WD40"/>
</dbReference>
<feature type="signal peptide" evidence="5">
    <location>
        <begin position="1"/>
        <end position="23"/>
    </location>
</feature>
<evidence type="ECO:0000256" key="1">
    <source>
        <dbReference type="ARBA" id="ARBA00004418"/>
    </source>
</evidence>
<dbReference type="PANTHER" id="PTHR36842:SF1">
    <property type="entry name" value="PROTEIN TOLB"/>
    <property type="match status" value="1"/>
</dbReference>
<comment type="caution">
    <text evidence="7">The sequence shown here is derived from an EMBL/GenBank/DDBJ whole genome shotgun (WGS) entry which is preliminary data.</text>
</comment>
<dbReference type="InterPro" id="IPR007195">
    <property type="entry name" value="TolB_N"/>
</dbReference>
<keyword evidence="8" id="KW-1185">Reference proteome</keyword>
<dbReference type="EMBL" id="BOPV01000001">
    <property type="protein sequence ID" value="GIL40161.1"/>
    <property type="molecule type" value="Genomic_DNA"/>
</dbReference>
<dbReference type="InterPro" id="IPR014167">
    <property type="entry name" value="Tol-Pal_TolB"/>
</dbReference>
<dbReference type="Gene3D" id="2.120.10.30">
    <property type="entry name" value="TolB, C-terminal domain"/>
    <property type="match status" value="1"/>
</dbReference>
<keyword evidence="5" id="KW-0131">Cell cycle</keyword>
<dbReference type="GO" id="GO:0017038">
    <property type="term" value="P:protein import"/>
    <property type="evidence" value="ECO:0007669"/>
    <property type="project" value="InterPro"/>
</dbReference>
<dbReference type="Pfam" id="PF04052">
    <property type="entry name" value="TolB_N"/>
    <property type="match status" value="1"/>
</dbReference>
<keyword evidence="3 5" id="KW-0732">Signal</keyword>
<comment type="function">
    <text evidence="5">Part of the Tol-Pal system, which plays a role in outer membrane invagination during cell division and is important for maintaining outer membrane integrity.</text>
</comment>
<name>A0A8S8XE63_9PROT</name>
<gene>
    <name evidence="5 7" type="primary">tolB</name>
    <name evidence="7" type="ORF">TMPK1_23980</name>
</gene>
<feature type="chain" id="PRO_5035978059" description="Tol-Pal system protein TolB" evidence="5">
    <location>
        <begin position="24"/>
        <end position="440"/>
    </location>
</feature>
<dbReference type="GO" id="GO:0051301">
    <property type="term" value="P:cell division"/>
    <property type="evidence" value="ECO:0007669"/>
    <property type="project" value="UniProtKB-UniRule"/>
</dbReference>
<dbReference type="RefSeq" id="WP_420243270.1">
    <property type="nucleotide sequence ID" value="NZ_BOPV01000001.1"/>
</dbReference>
<dbReference type="Gene3D" id="3.40.50.10070">
    <property type="entry name" value="TolB, N-terminal domain"/>
    <property type="match status" value="1"/>
</dbReference>
<comment type="subunit">
    <text evidence="5">The Tol-Pal system is composed of five core proteins: the inner membrane proteins TolA, TolQ and TolR, the periplasmic protein TolB and the outer membrane protein Pal. They form a network linking the inner and outer membranes and the peptidoglycan layer.</text>
</comment>
<evidence type="ECO:0000256" key="5">
    <source>
        <dbReference type="HAMAP-Rule" id="MF_00671"/>
    </source>
</evidence>
<evidence type="ECO:0000256" key="2">
    <source>
        <dbReference type="ARBA" id="ARBA00009820"/>
    </source>
</evidence>
<evidence type="ECO:0000259" key="6">
    <source>
        <dbReference type="Pfam" id="PF04052"/>
    </source>
</evidence>
<dbReference type="AlphaFoldDB" id="A0A8S8XE63"/>
<dbReference type="NCBIfam" id="TIGR02800">
    <property type="entry name" value="propeller_TolB"/>
    <property type="match status" value="1"/>
</dbReference>
<sequence length="440" mass="47760" precursor="true">MNLFRSLAFAVVALLAAAAPAHAEVRVDVNRGRAAPLPIAITNFAGDPAGADIARVITNDLAGSGLFKPLDPASFIQTPEQIQQKGVEYAAWKPLNVPALVTGQVVPSGDGRIRVEFRLHDVFAGASSASGGQIIGTAFTTAPQNWRRTAHIIADTIYKQLTGESGYFDTRVVYVAESGPGERRIKRLAIMDYDGENARYLTDGSQLVLTPRFSPTAAEVTYMAFGNGKPRVFLFNVDTQKRELLADLPQMTFSPRFSPDGNSVVFSMSENGQTDIYVMDLRSRQIRQLTQTPSIDTSPSYSPDGSKIVFESDRGGTQQLYVMSATGGPANRISFGDGRYAGPVWSPRGDLIAFTKQQGGQFFIGVMKPDGSGERLITQAFHVEGPTWAPNGRVLMYFKERPGPRGKTARLYTIDVTGQNEREVLTQSDASDPAWSGLLP</sequence>
<comment type="subcellular location">
    <subcellularLocation>
        <location evidence="1 5">Periplasm</location>
    </subcellularLocation>
</comment>